<dbReference type="GO" id="GO:0003723">
    <property type="term" value="F:RNA binding"/>
    <property type="evidence" value="ECO:0007669"/>
    <property type="project" value="UniProtKB-KW"/>
</dbReference>
<dbReference type="PANTHER" id="PTHR30001:SF1">
    <property type="entry name" value="RIBONUCLEASE E_G-LIKE PROTEIN, CHLOROPLASTIC"/>
    <property type="match status" value="1"/>
</dbReference>
<dbReference type="InterPro" id="IPR004659">
    <property type="entry name" value="RNase_E/G"/>
</dbReference>
<keyword evidence="11" id="KW-1185">Reference proteome</keyword>
<dbReference type="GO" id="GO:0005737">
    <property type="term" value="C:cytoplasm"/>
    <property type="evidence" value="ECO:0007669"/>
    <property type="project" value="TreeGrafter"/>
</dbReference>
<evidence type="ECO:0000256" key="7">
    <source>
        <dbReference type="ARBA" id="ARBA00022884"/>
    </source>
</evidence>
<gene>
    <name evidence="10" type="ORF">HK107_09890</name>
</gene>
<evidence type="ECO:0000256" key="6">
    <source>
        <dbReference type="ARBA" id="ARBA00022842"/>
    </source>
</evidence>
<protein>
    <recommendedName>
        <fullName evidence="9">RNA-binding protein AU-1/Ribonuclease E/G domain-containing protein</fullName>
    </recommendedName>
</protein>
<dbReference type="Pfam" id="PF10150">
    <property type="entry name" value="RNase_E_G"/>
    <property type="match status" value="1"/>
</dbReference>
<dbReference type="InterPro" id="IPR019307">
    <property type="entry name" value="RNA-bd_AU-1/RNase_E/G"/>
</dbReference>
<keyword evidence="3" id="KW-0479">Metal-binding</keyword>
<dbReference type="GO" id="GO:0046872">
    <property type="term" value="F:metal ion binding"/>
    <property type="evidence" value="ECO:0007669"/>
    <property type="project" value="UniProtKB-KW"/>
</dbReference>
<evidence type="ECO:0000313" key="11">
    <source>
        <dbReference type="Proteomes" id="UP000536835"/>
    </source>
</evidence>
<keyword evidence="7" id="KW-0694">RNA-binding</keyword>
<organism evidence="10 11">
    <name type="scientific">Parvularcula mediterranea</name>
    <dbReference type="NCBI Taxonomy" id="2732508"/>
    <lineage>
        <taxon>Bacteria</taxon>
        <taxon>Pseudomonadati</taxon>
        <taxon>Pseudomonadota</taxon>
        <taxon>Alphaproteobacteria</taxon>
        <taxon>Parvularculales</taxon>
        <taxon>Parvularculaceae</taxon>
        <taxon>Parvularcula</taxon>
    </lineage>
</organism>
<dbReference type="Proteomes" id="UP000536835">
    <property type="component" value="Unassembled WGS sequence"/>
</dbReference>
<sequence>MSETLLLEETPFGVRAVVLDEDQRPLRLAHRFAHRGDVHAGDLYWARAGRRDKRLGLQSFDLGEAGQGMLPVKDRQYPDGQMLLTSVRREAIGDKRPVLSDRPALTLPGAVLRPGSDAEAKPGTLGTSEPPAGLLDPLGDKPSKPGPALDIEPAVLLIASLANRNVERVVTNTGDLGARVAPFLPERVLLQSDDRVSAFLVDAIEEALERTVALEGGGSLVFDETEALTTVDVDLGQGGGQSQKGAGESLRRRALDALGRAISLRAIGGQVVLDLPRSAVKAPKPLRDQINAACKPAGLMSIPAVTKEGLAVLVFGQNRRTLLEDLTEPAGGTVREGRAMSPELLAWNGYSAAWDALTSDPQEKLALGLPGEALKLFEKAGALKDLNTKLGGRLALSTDDTEDLTIERTS</sequence>
<evidence type="ECO:0000256" key="5">
    <source>
        <dbReference type="ARBA" id="ARBA00022801"/>
    </source>
</evidence>
<dbReference type="GO" id="GO:0006364">
    <property type="term" value="P:rRNA processing"/>
    <property type="evidence" value="ECO:0007669"/>
    <property type="project" value="TreeGrafter"/>
</dbReference>
<dbReference type="GO" id="GO:0004519">
    <property type="term" value="F:endonuclease activity"/>
    <property type="evidence" value="ECO:0007669"/>
    <property type="project" value="UniProtKB-KW"/>
</dbReference>
<dbReference type="GO" id="GO:0004540">
    <property type="term" value="F:RNA nuclease activity"/>
    <property type="evidence" value="ECO:0007669"/>
    <property type="project" value="InterPro"/>
</dbReference>
<feature type="domain" description="RNA-binding protein AU-1/Ribonuclease E/G" evidence="9">
    <location>
        <begin position="199"/>
        <end position="275"/>
    </location>
</feature>
<keyword evidence="4" id="KW-0255">Endonuclease</keyword>
<evidence type="ECO:0000256" key="3">
    <source>
        <dbReference type="ARBA" id="ARBA00022723"/>
    </source>
</evidence>
<keyword evidence="5" id="KW-0378">Hydrolase</keyword>
<dbReference type="PANTHER" id="PTHR30001">
    <property type="entry name" value="RIBONUCLEASE"/>
    <property type="match status" value="1"/>
</dbReference>
<feature type="region of interest" description="Disordered" evidence="8">
    <location>
        <begin position="107"/>
        <end position="142"/>
    </location>
</feature>
<dbReference type="EMBL" id="JABFCX010000003">
    <property type="protein sequence ID" value="NNU16631.1"/>
    <property type="molecule type" value="Genomic_DNA"/>
</dbReference>
<evidence type="ECO:0000313" key="10">
    <source>
        <dbReference type="EMBL" id="NNU16631.1"/>
    </source>
</evidence>
<dbReference type="GO" id="GO:0016787">
    <property type="term" value="F:hydrolase activity"/>
    <property type="evidence" value="ECO:0007669"/>
    <property type="project" value="UniProtKB-KW"/>
</dbReference>
<dbReference type="AlphaFoldDB" id="A0A7Y3RN37"/>
<reference evidence="10 11" key="1">
    <citation type="submission" date="2020-05" db="EMBL/GenBank/DDBJ databases">
        <title>Parvularcula mediterraneae sp. nov., isolated from polypropylene straw from shallow seawater of the seashore of Laganas in Zakynthos island, Greece.</title>
        <authorList>
            <person name="Szabo I."/>
            <person name="Al-Omari J."/>
            <person name="Rado J."/>
            <person name="Szerdahelyi G.S."/>
        </authorList>
    </citation>
    <scope>NUCLEOTIDE SEQUENCE [LARGE SCALE GENOMIC DNA]</scope>
    <source>
        <strain evidence="10 11">ZS-1/3</strain>
    </source>
</reference>
<evidence type="ECO:0000256" key="4">
    <source>
        <dbReference type="ARBA" id="ARBA00022759"/>
    </source>
</evidence>
<evidence type="ECO:0000256" key="8">
    <source>
        <dbReference type="SAM" id="MobiDB-lite"/>
    </source>
</evidence>
<keyword evidence="2" id="KW-0540">Nuclease</keyword>
<name>A0A7Y3RN37_9PROT</name>
<evidence type="ECO:0000256" key="1">
    <source>
        <dbReference type="ARBA" id="ARBA00001946"/>
    </source>
</evidence>
<dbReference type="RefSeq" id="WP_173199276.1">
    <property type="nucleotide sequence ID" value="NZ_JABFCX010000003.1"/>
</dbReference>
<comment type="caution">
    <text evidence="10">The sequence shown here is derived from an EMBL/GenBank/DDBJ whole genome shotgun (WGS) entry which is preliminary data.</text>
</comment>
<proteinExistence type="predicted"/>
<comment type="cofactor">
    <cofactor evidence="1">
        <name>Mg(2+)</name>
        <dbReference type="ChEBI" id="CHEBI:18420"/>
    </cofactor>
</comment>
<evidence type="ECO:0000256" key="2">
    <source>
        <dbReference type="ARBA" id="ARBA00022722"/>
    </source>
</evidence>
<evidence type="ECO:0000259" key="9">
    <source>
        <dbReference type="Pfam" id="PF10150"/>
    </source>
</evidence>
<keyword evidence="6" id="KW-0460">Magnesium</keyword>
<accession>A0A7Y3RN37</accession>